<feature type="region of interest" description="Disordered" evidence="1">
    <location>
        <begin position="51"/>
        <end position="117"/>
    </location>
</feature>
<evidence type="ECO:0000313" key="3">
    <source>
        <dbReference type="Proteomes" id="UP000594638"/>
    </source>
</evidence>
<gene>
    <name evidence="2" type="ORF">OLEA9_A076395</name>
</gene>
<name>A0A8S0TGW8_OLEEU</name>
<comment type="caution">
    <text evidence="2">The sequence shown here is derived from an EMBL/GenBank/DDBJ whole genome shotgun (WGS) entry which is preliminary data.</text>
</comment>
<reference evidence="2 3" key="1">
    <citation type="submission" date="2019-12" db="EMBL/GenBank/DDBJ databases">
        <authorList>
            <person name="Alioto T."/>
            <person name="Alioto T."/>
            <person name="Gomez Garrido J."/>
        </authorList>
    </citation>
    <scope>NUCLEOTIDE SEQUENCE [LARGE SCALE GENOMIC DNA]</scope>
</reference>
<organism evidence="2 3">
    <name type="scientific">Olea europaea subsp. europaea</name>
    <dbReference type="NCBI Taxonomy" id="158383"/>
    <lineage>
        <taxon>Eukaryota</taxon>
        <taxon>Viridiplantae</taxon>
        <taxon>Streptophyta</taxon>
        <taxon>Embryophyta</taxon>
        <taxon>Tracheophyta</taxon>
        <taxon>Spermatophyta</taxon>
        <taxon>Magnoliopsida</taxon>
        <taxon>eudicotyledons</taxon>
        <taxon>Gunneridae</taxon>
        <taxon>Pentapetalae</taxon>
        <taxon>asterids</taxon>
        <taxon>lamiids</taxon>
        <taxon>Lamiales</taxon>
        <taxon>Oleaceae</taxon>
        <taxon>Oleeae</taxon>
        <taxon>Olea</taxon>
    </lineage>
</organism>
<proteinExistence type="predicted"/>
<evidence type="ECO:0000256" key="1">
    <source>
        <dbReference type="SAM" id="MobiDB-lite"/>
    </source>
</evidence>
<protein>
    <submittedName>
        <fullName evidence="2">Uncharacterized protein</fullName>
    </submittedName>
</protein>
<dbReference type="EMBL" id="CACTIH010006630">
    <property type="protein sequence ID" value="CAA3004847.1"/>
    <property type="molecule type" value="Genomic_DNA"/>
</dbReference>
<sequence length="117" mass="12800">MSLKLLSHQIPRHSKTTVLHSSSMASNNNAMFQAWFHSLTEEERRDFIATQLAASPSVSHNPKTPRTDGKSGSTKKKKRSTPSPVPIASEDPTPISSGDKTPLQTKHVPQTQTKSPT</sequence>
<dbReference type="Proteomes" id="UP000594638">
    <property type="component" value="Unassembled WGS sequence"/>
</dbReference>
<evidence type="ECO:0000313" key="2">
    <source>
        <dbReference type="EMBL" id="CAA3004847.1"/>
    </source>
</evidence>
<feature type="compositionally biased region" description="Polar residues" evidence="1">
    <location>
        <begin position="52"/>
        <end position="64"/>
    </location>
</feature>
<feature type="non-terminal residue" evidence="2">
    <location>
        <position position="117"/>
    </location>
</feature>
<feature type="compositionally biased region" description="Polar residues" evidence="1">
    <location>
        <begin position="94"/>
        <end position="117"/>
    </location>
</feature>
<dbReference type="AlphaFoldDB" id="A0A8S0TGW8"/>
<accession>A0A8S0TGW8</accession>
<keyword evidence="3" id="KW-1185">Reference proteome</keyword>